<dbReference type="Proteomes" id="UP000031449">
    <property type="component" value="Plasmid unnamed"/>
</dbReference>
<gene>
    <name evidence="1" type="ORF">JMA_37880</name>
</gene>
<dbReference type="EMBL" id="CP009417">
    <property type="protein sequence ID" value="AJD93106.1"/>
    <property type="molecule type" value="Genomic_DNA"/>
</dbReference>
<dbReference type="HOGENOM" id="CLU_2916410_0_0_9"/>
<evidence type="ECO:0000313" key="1">
    <source>
        <dbReference type="EMBL" id="AJD93106.1"/>
    </source>
</evidence>
<geneLocation type="plasmid" evidence="2"/>
<organism evidence="1 2">
    <name type="scientific">Jeotgalibacillus malaysiensis</name>
    <dbReference type="NCBI Taxonomy" id="1508404"/>
    <lineage>
        <taxon>Bacteria</taxon>
        <taxon>Bacillati</taxon>
        <taxon>Bacillota</taxon>
        <taxon>Bacilli</taxon>
        <taxon>Bacillales</taxon>
        <taxon>Caryophanaceae</taxon>
        <taxon>Jeotgalibacillus</taxon>
    </lineage>
</organism>
<sequence>MKRKFYEQVNYSYDTMKERDEHVEEMKQAGWKAELYQDDEGDELSAEFKRHLDGDVEIPYE</sequence>
<accession>A0A0B5ASK0</accession>
<protein>
    <submittedName>
        <fullName evidence="1">Uncharacterized protein</fullName>
    </submittedName>
</protein>
<proteinExistence type="predicted"/>
<name>A0A0B5ASK0_9BACL</name>
<reference evidence="1 2" key="1">
    <citation type="submission" date="2014-08" db="EMBL/GenBank/DDBJ databases">
        <title>Complete genome of a marine bacteria Jeotgalibacillus malaysiensis.</title>
        <authorList>
            <person name="Yaakop A.S."/>
            <person name="Chan K.-G."/>
            <person name="Goh K.M."/>
        </authorList>
    </citation>
    <scope>NUCLEOTIDE SEQUENCE [LARGE SCALE GENOMIC DNA]</scope>
    <source>
        <strain evidence="1 2">D5</strain>
        <plasmid evidence="2">Plasmid</plasmid>
    </source>
</reference>
<dbReference type="BioCyc" id="JESP1508404:G14D9-13072-MONOMER"/>
<dbReference type="AlphaFoldDB" id="A0A0B5ASK0"/>
<keyword evidence="2" id="KW-1185">Reference proteome</keyword>
<keyword evidence="1" id="KW-0614">Plasmid</keyword>
<dbReference type="KEGG" id="jeo:JMA_37880"/>
<evidence type="ECO:0000313" key="2">
    <source>
        <dbReference type="Proteomes" id="UP000031449"/>
    </source>
</evidence>